<keyword evidence="1" id="KW-0812">Transmembrane</keyword>
<accession>A0ABS0T7Q9</accession>
<feature type="transmembrane region" description="Helical" evidence="1">
    <location>
        <begin position="67"/>
        <end position="84"/>
    </location>
</feature>
<reference evidence="2 3" key="1">
    <citation type="submission" date="2020-04" db="EMBL/GenBank/DDBJ databases">
        <title>Staphylococcus species from domestic dog.</title>
        <authorList>
            <person name="Paterson G.K."/>
        </authorList>
    </citation>
    <scope>NUCLEOTIDE SEQUENCE [LARGE SCALE GENOMIC DNA]</scope>
    <source>
        <strain evidence="2 3">H16/1A</strain>
    </source>
</reference>
<proteinExistence type="predicted"/>
<keyword evidence="3" id="KW-1185">Reference proteome</keyword>
<name>A0ABS0T7Q9_9STAP</name>
<keyword evidence="1" id="KW-0472">Membrane</keyword>
<feature type="transmembrane region" description="Helical" evidence="1">
    <location>
        <begin position="20"/>
        <end position="40"/>
    </location>
</feature>
<dbReference type="Proteomes" id="UP000751852">
    <property type="component" value="Unassembled WGS sequence"/>
</dbReference>
<evidence type="ECO:0000313" key="2">
    <source>
        <dbReference type="EMBL" id="MBI5974798.1"/>
    </source>
</evidence>
<organism evidence="2 3">
    <name type="scientific">Staphylococcus canis</name>
    <dbReference type="NCBI Taxonomy" id="2724942"/>
    <lineage>
        <taxon>Bacteria</taxon>
        <taxon>Bacillati</taxon>
        <taxon>Bacillota</taxon>
        <taxon>Bacilli</taxon>
        <taxon>Bacillales</taxon>
        <taxon>Staphylococcaceae</taxon>
        <taxon>Staphylococcus</taxon>
    </lineage>
</organism>
<sequence>MYNEIKKGGKLVSTKLIKTFIETFGVGVLAVLVMWIIGYVPPNPRIFNVVDKITVTHFFENRIYDNWMMLAFLFAVIVTAIDAFQTQNKGDE</sequence>
<keyword evidence="1" id="KW-1133">Transmembrane helix</keyword>
<gene>
    <name evidence="2" type="ORF">HHH54_04175</name>
</gene>
<evidence type="ECO:0000256" key="1">
    <source>
        <dbReference type="SAM" id="Phobius"/>
    </source>
</evidence>
<dbReference type="EMBL" id="JABANU010000007">
    <property type="protein sequence ID" value="MBI5974798.1"/>
    <property type="molecule type" value="Genomic_DNA"/>
</dbReference>
<evidence type="ECO:0000313" key="3">
    <source>
        <dbReference type="Proteomes" id="UP000751852"/>
    </source>
</evidence>
<comment type="caution">
    <text evidence="2">The sequence shown here is derived from an EMBL/GenBank/DDBJ whole genome shotgun (WGS) entry which is preliminary data.</text>
</comment>
<protein>
    <submittedName>
        <fullName evidence="2">Uncharacterized protein</fullName>
    </submittedName>
</protein>